<proteinExistence type="predicted"/>
<dbReference type="RefSeq" id="WP_209354388.1">
    <property type="nucleotide sequence ID" value="NZ_JAGIYZ010000052.1"/>
</dbReference>
<dbReference type="Proteomes" id="UP000680815">
    <property type="component" value="Unassembled WGS sequence"/>
</dbReference>
<organism evidence="2 3">
    <name type="scientific">Roseomonas nitratireducens</name>
    <dbReference type="NCBI Taxonomy" id="2820810"/>
    <lineage>
        <taxon>Bacteria</taxon>
        <taxon>Pseudomonadati</taxon>
        <taxon>Pseudomonadota</taxon>
        <taxon>Alphaproteobacteria</taxon>
        <taxon>Acetobacterales</taxon>
        <taxon>Roseomonadaceae</taxon>
        <taxon>Roseomonas</taxon>
    </lineage>
</organism>
<dbReference type="EMBL" id="JAGIYZ010000052">
    <property type="protein sequence ID" value="MBP0467016.1"/>
    <property type="molecule type" value="Genomic_DNA"/>
</dbReference>
<feature type="coiled-coil region" evidence="1">
    <location>
        <begin position="123"/>
        <end position="150"/>
    </location>
</feature>
<gene>
    <name evidence="2" type="ORF">J5Y09_24045</name>
</gene>
<accession>A0ABS4B089</accession>
<evidence type="ECO:0000313" key="3">
    <source>
        <dbReference type="Proteomes" id="UP000680815"/>
    </source>
</evidence>
<evidence type="ECO:0000256" key="1">
    <source>
        <dbReference type="SAM" id="Coils"/>
    </source>
</evidence>
<evidence type="ECO:0000313" key="2">
    <source>
        <dbReference type="EMBL" id="MBP0467016.1"/>
    </source>
</evidence>
<sequence>MEDFPTRIRSEIRQAFARGEAVKSLLLVPPTAPPAGARLGALITAAAASPVLRWQENAAEVRAAVASRLDRAEALAREYESAIRDLERVADHMDGDPLGDDLSADLSMAARLLAGSPDGLAAARSIRADLERAKRRLDECRSELRRAKSAGAVAVAGWIRNYVDQIGLDGQALGLDAVWKSAVASHRVLLAERKRTRASGRIAA</sequence>
<keyword evidence="1" id="KW-0175">Coiled coil</keyword>
<keyword evidence="3" id="KW-1185">Reference proteome</keyword>
<name>A0ABS4B089_9PROT</name>
<reference evidence="2 3" key="1">
    <citation type="submission" date="2021-03" db="EMBL/GenBank/DDBJ databases">
        <authorList>
            <person name="So Y."/>
        </authorList>
    </citation>
    <scope>NUCLEOTIDE SEQUENCE [LARGE SCALE GENOMIC DNA]</scope>
    <source>
        <strain evidence="2 3">PWR1</strain>
    </source>
</reference>
<protein>
    <submittedName>
        <fullName evidence="2">Uncharacterized protein</fullName>
    </submittedName>
</protein>
<comment type="caution">
    <text evidence="2">The sequence shown here is derived from an EMBL/GenBank/DDBJ whole genome shotgun (WGS) entry which is preliminary data.</text>
</comment>